<gene>
    <name evidence="2" type="ORF">EXIGLDRAFT_235669</name>
</gene>
<protein>
    <recommendedName>
        <fullName evidence="4">Secreted protein</fullName>
    </recommendedName>
</protein>
<keyword evidence="1" id="KW-0732">Signal</keyword>
<keyword evidence="3" id="KW-1185">Reference proteome</keyword>
<dbReference type="EMBL" id="KV426172">
    <property type="protein sequence ID" value="KZV85923.1"/>
    <property type="molecule type" value="Genomic_DNA"/>
</dbReference>
<feature type="chain" id="PRO_5007856978" description="Secreted protein" evidence="1">
    <location>
        <begin position="19"/>
        <end position="146"/>
    </location>
</feature>
<evidence type="ECO:0000256" key="1">
    <source>
        <dbReference type="SAM" id="SignalP"/>
    </source>
</evidence>
<evidence type="ECO:0000313" key="2">
    <source>
        <dbReference type="EMBL" id="KZV85923.1"/>
    </source>
</evidence>
<sequence length="146" mass="15943">MLEIINGCLSVLITLALTSEVGYKTGCLLLRQRRHLSHAFRRLSHTSWPCSLVSCSDGSLRSTLLERYLWSTNSPVSISALQRFGFDSAGPGIFESNALWIESTSLKAASLKKRHPSLSSKRICSCEAFCCCSCGRSGAWSSPHSA</sequence>
<reference evidence="2 3" key="1">
    <citation type="journal article" date="2016" name="Mol. Biol. Evol.">
        <title>Comparative Genomics of Early-Diverging Mushroom-Forming Fungi Provides Insights into the Origins of Lignocellulose Decay Capabilities.</title>
        <authorList>
            <person name="Nagy L.G."/>
            <person name="Riley R."/>
            <person name="Tritt A."/>
            <person name="Adam C."/>
            <person name="Daum C."/>
            <person name="Floudas D."/>
            <person name="Sun H."/>
            <person name="Yadav J.S."/>
            <person name="Pangilinan J."/>
            <person name="Larsson K.H."/>
            <person name="Matsuura K."/>
            <person name="Barry K."/>
            <person name="Labutti K."/>
            <person name="Kuo R."/>
            <person name="Ohm R.A."/>
            <person name="Bhattacharya S.S."/>
            <person name="Shirouzu T."/>
            <person name="Yoshinaga Y."/>
            <person name="Martin F.M."/>
            <person name="Grigoriev I.V."/>
            <person name="Hibbett D.S."/>
        </authorList>
    </citation>
    <scope>NUCLEOTIDE SEQUENCE [LARGE SCALE GENOMIC DNA]</scope>
    <source>
        <strain evidence="2 3">HHB12029</strain>
    </source>
</reference>
<organism evidence="2 3">
    <name type="scientific">Exidia glandulosa HHB12029</name>
    <dbReference type="NCBI Taxonomy" id="1314781"/>
    <lineage>
        <taxon>Eukaryota</taxon>
        <taxon>Fungi</taxon>
        <taxon>Dikarya</taxon>
        <taxon>Basidiomycota</taxon>
        <taxon>Agaricomycotina</taxon>
        <taxon>Agaricomycetes</taxon>
        <taxon>Auriculariales</taxon>
        <taxon>Exidiaceae</taxon>
        <taxon>Exidia</taxon>
    </lineage>
</organism>
<evidence type="ECO:0008006" key="4">
    <source>
        <dbReference type="Google" id="ProtNLM"/>
    </source>
</evidence>
<dbReference type="InParanoid" id="A0A165E2G9"/>
<name>A0A165E2G9_EXIGL</name>
<dbReference type="Proteomes" id="UP000077266">
    <property type="component" value="Unassembled WGS sequence"/>
</dbReference>
<accession>A0A165E2G9</accession>
<proteinExistence type="predicted"/>
<evidence type="ECO:0000313" key="3">
    <source>
        <dbReference type="Proteomes" id="UP000077266"/>
    </source>
</evidence>
<dbReference type="AlphaFoldDB" id="A0A165E2G9"/>
<feature type="signal peptide" evidence="1">
    <location>
        <begin position="1"/>
        <end position="18"/>
    </location>
</feature>